<evidence type="ECO:0000313" key="4">
    <source>
        <dbReference type="Proteomes" id="UP000523087"/>
    </source>
</evidence>
<sequence>MKKLQPQKLHVQRMEQTDAITPTTGRKYTLTHSDMTGNLYLHIGRTFFVQHIGPARDEVLAEWKQVKQTLILFVYVYIGNQSMGKDINQWRKSIFDKELPLALEAIRYGDHPLFQAYPSLDFSPILVHFTSEYPDLNTTEYYGSPYMYK</sequence>
<gene>
    <name evidence="3" type="ORF">HNR31_000985</name>
</gene>
<keyword evidence="4" id="KW-1185">Reference proteome</keyword>
<evidence type="ECO:0000256" key="1">
    <source>
        <dbReference type="ARBA" id="ARBA00022946"/>
    </source>
</evidence>
<dbReference type="Proteomes" id="UP000523087">
    <property type="component" value="Unassembled WGS sequence"/>
</dbReference>
<organism evidence="3 4">
    <name type="scientific">Thermaerobacillus caldiproteolyticus</name>
    <dbReference type="NCBI Taxonomy" id="247480"/>
    <lineage>
        <taxon>Bacteria</taxon>
        <taxon>Bacillati</taxon>
        <taxon>Bacillota</taxon>
        <taxon>Bacilli</taxon>
        <taxon>Bacillales</taxon>
        <taxon>Anoxybacillaceae</taxon>
        <taxon>Thermaerobacillus</taxon>
    </lineage>
</organism>
<reference evidence="3 4" key="1">
    <citation type="submission" date="2020-07" db="EMBL/GenBank/DDBJ databases">
        <title>Genomic Encyclopedia of Type Strains, Phase IV (KMG-IV): sequencing the most valuable type-strain genomes for metagenomic binning, comparative biology and taxonomic classification.</title>
        <authorList>
            <person name="Goeker M."/>
        </authorList>
    </citation>
    <scope>NUCLEOTIDE SEQUENCE [LARGE SCALE GENOMIC DNA]</scope>
    <source>
        <strain evidence="3 4">DSM 15730</strain>
    </source>
</reference>
<comment type="caution">
    <text evidence="3">The sequence shown here is derived from an EMBL/GenBank/DDBJ whole genome shotgun (WGS) entry which is preliminary data.</text>
</comment>
<accession>A0A7V9Z5D1</accession>
<dbReference type="AlphaFoldDB" id="A0A7V9Z5D1"/>
<dbReference type="EMBL" id="JACDUT010000002">
    <property type="protein sequence ID" value="MBA2874215.1"/>
    <property type="molecule type" value="Genomic_DNA"/>
</dbReference>
<name>A0A7V9Z5D1_9BACL</name>
<feature type="domain" description="Staygreen protein" evidence="2">
    <location>
        <begin position="3"/>
        <end position="145"/>
    </location>
</feature>
<protein>
    <recommendedName>
        <fullName evidence="2">Staygreen protein domain-containing protein</fullName>
    </recommendedName>
</protein>
<proteinExistence type="predicted"/>
<evidence type="ECO:0000259" key="2">
    <source>
        <dbReference type="Pfam" id="PF12638"/>
    </source>
</evidence>
<dbReference type="Pfam" id="PF12638">
    <property type="entry name" value="Staygreen"/>
    <property type="match status" value="1"/>
</dbReference>
<dbReference type="RefSeq" id="WP_181555134.1">
    <property type="nucleotide sequence ID" value="NZ_CP064060.1"/>
</dbReference>
<keyword evidence="1" id="KW-0809">Transit peptide</keyword>
<evidence type="ECO:0000313" key="3">
    <source>
        <dbReference type="EMBL" id="MBA2874215.1"/>
    </source>
</evidence>
<dbReference type="PANTHER" id="PTHR31750:SF4">
    <property type="entry name" value="LP06106P"/>
    <property type="match status" value="1"/>
</dbReference>
<dbReference type="InterPro" id="IPR024438">
    <property type="entry name" value="Staygreen"/>
</dbReference>
<dbReference type="PANTHER" id="PTHR31750">
    <property type="entry name" value="PROTEIN STAY-GREEN 1, CHLOROPLASTIC-RELATED"/>
    <property type="match status" value="1"/>
</dbReference>